<evidence type="ECO:0000259" key="17">
    <source>
        <dbReference type="PROSITE" id="PS50089"/>
    </source>
</evidence>
<proteinExistence type="predicted"/>
<feature type="transmembrane region" description="Helical" evidence="16">
    <location>
        <begin position="191"/>
        <end position="213"/>
    </location>
</feature>
<dbReference type="SUPFAM" id="SSF57850">
    <property type="entry name" value="RING/U-box"/>
    <property type="match status" value="1"/>
</dbReference>
<keyword evidence="6 16" id="KW-0812">Transmembrane</keyword>
<keyword evidence="11" id="KW-0862">Zinc</keyword>
<evidence type="ECO:0000313" key="18">
    <source>
        <dbReference type="EMBL" id="EEB08976.2"/>
    </source>
</evidence>
<evidence type="ECO:0000256" key="6">
    <source>
        <dbReference type="ARBA" id="ARBA00022692"/>
    </source>
</evidence>
<dbReference type="GeneID" id="7049318"/>
<dbReference type="AlphaFoldDB" id="B6K622"/>
<evidence type="ECO:0000256" key="16">
    <source>
        <dbReference type="SAM" id="Phobius"/>
    </source>
</evidence>
<dbReference type="GO" id="GO:0008270">
    <property type="term" value="F:zinc ion binding"/>
    <property type="evidence" value="ECO:0007669"/>
    <property type="project" value="UniProtKB-KW"/>
</dbReference>
<feature type="transmembrane region" description="Helical" evidence="16">
    <location>
        <begin position="126"/>
        <end position="146"/>
    </location>
</feature>
<dbReference type="GO" id="GO:0043161">
    <property type="term" value="P:proteasome-mediated ubiquitin-dependent protein catabolic process"/>
    <property type="evidence" value="ECO:0007669"/>
    <property type="project" value="EnsemblFungi"/>
</dbReference>
<keyword evidence="18" id="KW-0436">Ligase</keyword>
<dbReference type="InterPro" id="IPR021319">
    <property type="entry name" value="DUF2921"/>
</dbReference>
<protein>
    <recommendedName>
        <fullName evidence="4">RING-type E3 ubiquitin transferase</fullName>
        <ecNumber evidence="4">2.3.2.27</ecNumber>
    </recommendedName>
</protein>
<feature type="transmembrane region" description="Helical" evidence="16">
    <location>
        <begin position="293"/>
        <end position="313"/>
    </location>
</feature>
<dbReference type="HOGENOM" id="CLU_010475_1_0_1"/>
<keyword evidence="13 16" id="KW-0472">Membrane</keyword>
<comment type="catalytic activity">
    <reaction evidence="1">
        <text>S-ubiquitinyl-[E2 ubiquitin-conjugating enzyme]-L-cysteine + [acceptor protein]-L-lysine = [E2 ubiquitin-conjugating enzyme]-L-cysteine + N(6)-ubiquitinyl-[acceptor protein]-L-lysine.</text>
        <dbReference type="EC" id="2.3.2.27"/>
    </reaction>
</comment>
<evidence type="ECO:0000313" key="20">
    <source>
        <dbReference type="Proteomes" id="UP000001744"/>
    </source>
</evidence>
<dbReference type="Proteomes" id="UP000001744">
    <property type="component" value="Unassembled WGS sequence"/>
</dbReference>
<evidence type="ECO:0000256" key="8">
    <source>
        <dbReference type="ARBA" id="ARBA00022729"/>
    </source>
</evidence>
<dbReference type="Pfam" id="PF11145">
    <property type="entry name" value="DUF2921"/>
    <property type="match status" value="1"/>
</dbReference>
<keyword evidence="5" id="KW-0808">Transferase</keyword>
<keyword evidence="12 16" id="KW-1133">Transmembrane helix</keyword>
<dbReference type="PROSITE" id="PS50089">
    <property type="entry name" value="ZF_RING_2"/>
    <property type="match status" value="1"/>
</dbReference>
<evidence type="ECO:0000256" key="2">
    <source>
        <dbReference type="ARBA" id="ARBA00004127"/>
    </source>
</evidence>
<dbReference type="InterPro" id="IPR013083">
    <property type="entry name" value="Znf_RING/FYVE/PHD"/>
</dbReference>
<dbReference type="STRING" id="402676.B6K622"/>
<evidence type="ECO:0000256" key="15">
    <source>
        <dbReference type="SAM" id="MobiDB-lite"/>
    </source>
</evidence>
<dbReference type="EMBL" id="KE651167">
    <property type="protein sequence ID" value="EEB08976.2"/>
    <property type="molecule type" value="Genomic_DNA"/>
</dbReference>
<name>B6K622_SCHJY</name>
<evidence type="ECO:0000256" key="4">
    <source>
        <dbReference type="ARBA" id="ARBA00012483"/>
    </source>
</evidence>
<keyword evidence="7" id="KW-0479">Metal-binding</keyword>
<comment type="subcellular location">
    <subcellularLocation>
        <location evidence="2">Endomembrane system</location>
        <topology evidence="2">Multi-pass membrane protein</topology>
    </subcellularLocation>
</comment>
<evidence type="ECO:0000256" key="12">
    <source>
        <dbReference type="ARBA" id="ARBA00022989"/>
    </source>
</evidence>
<dbReference type="RefSeq" id="XP_002175269.2">
    <property type="nucleotide sequence ID" value="XM_002175233.2"/>
</dbReference>
<feature type="transmembrane region" description="Helical" evidence="16">
    <location>
        <begin position="264"/>
        <end position="287"/>
    </location>
</feature>
<keyword evidence="20" id="KW-1185">Reference proteome</keyword>
<dbReference type="VEuPathDB" id="FungiDB:SJAG_04151"/>
<evidence type="ECO:0000256" key="13">
    <source>
        <dbReference type="ARBA" id="ARBA00023136"/>
    </source>
</evidence>
<feature type="compositionally biased region" description="Acidic residues" evidence="15">
    <location>
        <begin position="233"/>
        <end position="251"/>
    </location>
</feature>
<dbReference type="GO" id="GO:0044695">
    <property type="term" value="C:Dsc E3 ubiquitin ligase complex"/>
    <property type="evidence" value="ECO:0007669"/>
    <property type="project" value="EnsemblFungi"/>
</dbReference>
<accession>B6K622</accession>
<dbReference type="InterPro" id="IPR001841">
    <property type="entry name" value="Znf_RING"/>
</dbReference>
<keyword evidence="10" id="KW-0833">Ubl conjugation pathway</keyword>
<organism evidence="18 20">
    <name type="scientific">Schizosaccharomyces japonicus (strain yFS275 / FY16936)</name>
    <name type="common">Fission yeast</name>
    <dbReference type="NCBI Taxonomy" id="402676"/>
    <lineage>
        <taxon>Eukaryota</taxon>
        <taxon>Fungi</taxon>
        <taxon>Dikarya</taxon>
        <taxon>Ascomycota</taxon>
        <taxon>Taphrinomycotina</taxon>
        <taxon>Schizosaccharomycetes</taxon>
        <taxon>Schizosaccharomycetales</taxon>
        <taxon>Schizosaccharomycetaceae</taxon>
        <taxon>Schizosaccharomyces</taxon>
    </lineage>
</organism>
<dbReference type="InterPro" id="IPR050731">
    <property type="entry name" value="HRD1_E3_ubiq-ligases"/>
</dbReference>
<dbReference type="JaponicusDB" id="SJAG_04151">
    <property type="gene designation" value="dsc1"/>
</dbReference>
<evidence type="ECO:0000256" key="1">
    <source>
        <dbReference type="ARBA" id="ARBA00000900"/>
    </source>
</evidence>
<dbReference type="Gene3D" id="3.30.40.10">
    <property type="entry name" value="Zinc/RING finger domain, C3HC4 (zinc finger)"/>
    <property type="match status" value="1"/>
</dbReference>
<evidence type="ECO:0000256" key="5">
    <source>
        <dbReference type="ARBA" id="ARBA00022679"/>
    </source>
</evidence>
<evidence type="ECO:0000256" key="9">
    <source>
        <dbReference type="ARBA" id="ARBA00022771"/>
    </source>
</evidence>
<sequence length="480" mass="55030">MLKGVRLAKQPLRIGEEVFDKLRNKSLNRIEARISRLENTGKSSLFSTAKSDQSSCSLLAYLRLKRSPYDNETLSAIYNEYFHPEGIPLPPLPPMHMDAVFYSPNCNLGFTLKNAEGASYIQYEDYLLHLASLFVVLVCLQVYFSWKELNHLTSSYAYRLSYLTVAMQTSTDSQIAIGFTTLSLSMTKGYLIMYTLGFLFIFLSAFPSARSFFMIVEAQGLIRPSAPAQAVAAEEDEQNQEGEEHEQEETVNNEVNNNRHSRRIVSVIFTLYYVSFFVMCYAFVFVLTRPHKYAFRLLMMLLFFMNSYWIPQICRNISLGSSRSFSWSFIVGMSVCRLGLPLIILLLCEPVLGFAPNYKASLAIVAYVFMQVIILLLQESFGPRFFLPSFLFSSKSIYDYHPVIHTEDLETLVSNSNTCPICMQTIELPSEGSALHPSSIMLRRNYMLTPCHHLYHRQCLMQWMELHSICPMCRSRLPPI</sequence>
<evidence type="ECO:0000313" key="19">
    <source>
        <dbReference type="JaponicusDB" id="SJAG_04151"/>
    </source>
</evidence>
<dbReference type="PANTHER" id="PTHR22763">
    <property type="entry name" value="RING ZINC FINGER PROTEIN"/>
    <property type="match status" value="1"/>
</dbReference>
<dbReference type="Pfam" id="PF13639">
    <property type="entry name" value="zf-RING_2"/>
    <property type="match status" value="1"/>
</dbReference>
<evidence type="ECO:0000256" key="10">
    <source>
        <dbReference type="ARBA" id="ARBA00022786"/>
    </source>
</evidence>
<dbReference type="PANTHER" id="PTHR22763:SF162">
    <property type="entry name" value="TRANSMEMBRANE E3 UBIQUITIN-PROTEIN LIGASE 1"/>
    <property type="match status" value="1"/>
</dbReference>
<dbReference type="GO" id="GO:0012505">
    <property type="term" value="C:endomembrane system"/>
    <property type="evidence" value="ECO:0007669"/>
    <property type="project" value="UniProtKB-SubCell"/>
</dbReference>
<dbReference type="eggNOG" id="KOG0828">
    <property type="taxonomic scope" value="Eukaryota"/>
</dbReference>
<feature type="region of interest" description="Disordered" evidence="15">
    <location>
        <begin position="232"/>
        <end position="255"/>
    </location>
</feature>
<feature type="domain" description="RING-type" evidence="17">
    <location>
        <begin position="419"/>
        <end position="474"/>
    </location>
</feature>
<gene>
    <name evidence="19" type="primary">dsc1</name>
    <name evidence="18" type="ORF">SJAG_04151</name>
</gene>
<evidence type="ECO:0000256" key="3">
    <source>
        <dbReference type="ARBA" id="ARBA00004906"/>
    </source>
</evidence>
<feature type="transmembrane region" description="Helical" evidence="16">
    <location>
        <begin position="358"/>
        <end position="377"/>
    </location>
</feature>
<dbReference type="OMA" id="MLTPCHH"/>
<dbReference type="GO" id="GO:0016874">
    <property type="term" value="F:ligase activity"/>
    <property type="evidence" value="ECO:0007669"/>
    <property type="project" value="UniProtKB-KW"/>
</dbReference>
<comment type="pathway">
    <text evidence="3">Protein modification; protein ubiquitination.</text>
</comment>
<dbReference type="SMART" id="SM00184">
    <property type="entry name" value="RING"/>
    <property type="match status" value="1"/>
</dbReference>
<keyword evidence="9 14" id="KW-0863">Zinc-finger</keyword>
<reference evidence="18 20" key="1">
    <citation type="journal article" date="2011" name="Science">
        <title>Comparative functional genomics of the fission yeasts.</title>
        <authorList>
            <person name="Rhind N."/>
            <person name="Chen Z."/>
            <person name="Yassour M."/>
            <person name="Thompson D.A."/>
            <person name="Haas B.J."/>
            <person name="Habib N."/>
            <person name="Wapinski I."/>
            <person name="Roy S."/>
            <person name="Lin M.F."/>
            <person name="Heiman D.I."/>
            <person name="Young S.K."/>
            <person name="Furuya K."/>
            <person name="Guo Y."/>
            <person name="Pidoux A."/>
            <person name="Chen H.M."/>
            <person name="Robbertse B."/>
            <person name="Goldberg J.M."/>
            <person name="Aoki K."/>
            <person name="Bayne E.H."/>
            <person name="Berlin A.M."/>
            <person name="Desjardins C.A."/>
            <person name="Dobbs E."/>
            <person name="Dukaj L."/>
            <person name="Fan L."/>
            <person name="FitzGerald M.G."/>
            <person name="French C."/>
            <person name="Gujja S."/>
            <person name="Hansen K."/>
            <person name="Keifenheim D."/>
            <person name="Levin J.Z."/>
            <person name="Mosher R.A."/>
            <person name="Mueller C.A."/>
            <person name="Pfiffner J."/>
            <person name="Priest M."/>
            <person name="Russ C."/>
            <person name="Smialowska A."/>
            <person name="Swoboda P."/>
            <person name="Sykes S.M."/>
            <person name="Vaughn M."/>
            <person name="Vengrova S."/>
            <person name="Yoder R."/>
            <person name="Zeng Q."/>
            <person name="Allshire R."/>
            <person name="Baulcombe D."/>
            <person name="Birren B.W."/>
            <person name="Brown W."/>
            <person name="Ekwall K."/>
            <person name="Kellis M."/>
            <person name="Leatherwood J."/>
            <person name="Levin H."/>
            <person name="Margalit H."/>
            <person name="Martienssen R."/>
            <person name="Nieduszynski C.A."/>
            <person name="Spatafora J.W."/>
            <person name="Friedman N."/>
            <person name="Dalgaard J.Z."/>
            <person name="Baumann P."/>
            <person name="Niki H."/>
            <person name="Regev A."/>
            <person name="Nusbaum C."/>
        </authorList>
    </citation>
    <scope>NUCLEOTIDE SEQUENCE [LARGE SCALE GENOMIC DNA]</scope>
    <source>
        <strain evidence="20">yFS275 / FY16936</strain>
    </source>
</reference>
<dbReference type="GO" id="GO:0032933">
    <property type="term" value="P:SREBP signaling pathway"/>
    <property type="evidence" value="ECO:0007669"/>
    <property type="project" value="EnsemblFungi"/>
</dbReference>
<dbReference type="GO" id="GO:0061630">
    <property type="term" value="F:ubiquitin protein ligase activity"/>
    <property type="evidence" value="ECO:0007669"/>
    <property type="project" value="UniProtKB-EC"/>
</dbReference>
<feature type="transmembrane region" description="Helical" evidence="16">
    <location>
        <begin position="325"/>
        <end position="346"/>
    </location>
</feature>
<keyword evidence="8" id="KW-0732">Signal</keyword>
<dbReference type="EC" id="2.3.2.27" evidence="4"/>
<dbReference type="OrthoDB" id="9984778at2759"/>
<evidence type="ECO:0000256" key="11">
    <source>
        <dbReference type="ARBA" id="ARBA00022833"/>
    </source>
</evidence>
<evidence type="ECO:0000256" key="14">
    <source>
        <dbReference type="PROSITE-ProRule" id="PRU00175"/>
    </source>
</evidence>
<evidence type="ECO:0000256" key="7">
    <source>
        <dbReference type="ARBA" id="ARBA00022723"/>
    </source>
</evidence>